<evidence type="ECO:0000259" key="5">
    <source>
        <dbReference type="Pfam" id="PF04055"/>
    </source>
</evidence>
<evidence type="ECO:0000256" key="2">
    <source>
        <dbReference type="ARBA" id="ARBA00022723"/>
    </source>
</evidence>
<keyword evidence="1" id="KW-0949">S-adenosyl-L-methionine</keyword>
<protein>
    <submittedName>
        <fullName evidence="6">Radical SAM superfamily protein</fullName>
    </submittedName>
</protein>
<dbReference type="EMBL" id="MLJW01000099">
    <property type="protein sequence ID" value="OIR00083.1"/>
    <property type="molecule type" value="Genomic_DNA"/>
</dbReference>
<dbReference type="SFLD" id="SFLDS00029">
    <property type="entry name" value="Radical_SAM"/>
    <property type="match status" value="1"/>
</dbReference>
<dbReference type="GO" id="GO:0003824">
    <property type="term" value="F:catalytic activity"/>
    <property type="evidence" value="ECO:0007669"/>
    <property type="project" value="InterPro"/>
</dbReference>
<dbReference type="SUPFAM" id="SSF102114">
    <property type="entry name" value="Radical SAM enzymes"/>
    <property type="match status" value="1"/>
</dbReference>
<reference evidence="6" key="1">
    <citation type="submission" date="2016-10" db="EMBL/GenBank/DDBJ databases">
        <title>Sequence of Gallionella enrichment culture.</title>
        <authorList>
            <person name="Poehlein A."/>
            <person name="Muehling M."/>
            <person name="Daniel R."/>
        </authorList>
    </citation>
    <scope>NUCLEOTIDE SEQUENCE</scope>
</reference>
<feature type="domain" description="Radical SAM core" evidence="5">
    <location>
        <begin position="40"/>
        <end position="226"/>
    </location>
</feature>
<name>A0A1J5RWL5_9ZZZZ</name>
<comment type="caution">
    <text evidence="6">The sequence shown here is derived from an EMBL/GenBank/DDBJ whole genome shotgun (WGS) entry which is preliminary data.</text>
</comment>
<dbReference type="CDD" id="cd01335">
    <property type="entry name" value="Radical_SAM"/>
    <property type="match status" value="1"/>
</dbReference>
<dbReference type="GO" id="GO:0046872">
    <property type="term" value="F:metal ion binding"/>
    <property type="evidence" value="ECO:0007669"/>
    <property type="project" value="UniProtKB-KW"/>
</dbReference>
<proteinExistence type="predicted"/>
<gene>
    <name evidence="6" type="ORF">GALL_179040</name>
</gene>
<organism evidence="6">
    <name type="scientific">mine drainage metagenome</name>
    <dbReference type="NCBI Taxonomy" id="410659"/>
    <lineage>
        <taxon>unclassified sequences</taxon>
        <taxon>metagenomes</taxon>
        <taxon>ecological metagenomes</taxon>
    </lineage>
</organism>
<keyword evidence="2" id="KW-0479">Metal-binding</keyword>
<dbReference type="Gene3D" id="3.20.20.70">
    <property type="entry name" value="Aldolase class I"/>
    <property type="match status" value="1"/>
</dbReference>
<dbReference type="InterPro" id="IPR007197">
    <property type="entry name" value="rSAM"/>
</dbReference>
<evidence type="ECO:0000256" key="3">
    <source>
        <dbReference type="ARBA" id="ARBA00023004"/>
    </source>
</evidence>
<keyword evidence="4" id="KW-0411">Iron-sulfur</keyword>
<evidence type="ECO:0000256" key="1">
    <source>
        <dbReference type="ARBA" id="ARBA00022691"/>
    </source>
</evidence>
<dbReference type="GO" id="GO:0051536">
    <property type="term" value="F:iron-sulfur cluster binding"/>
    <property type="evidence" value="ECO:0007669"/>
    <property type="project" value="UniProtKB-KW"/>
</dbReference>
<dbReference type="InterPro" id="IPR058240">
    <property type="entry name" value="rSAM_sf"/>
</dbReference>
<dbReference type="Pfam" id="PF04055">
    <property type="entry name" value="Radical_SAM"/>
    <property type="match status" value="1"/>
</dbReference>
<sequence length="287" mass="31756">MTLHNFLTVSDHNRDVSGMKYIYPVISRRAGGVSIGINLNVNNACNWRCVYCQVPNLSRGTPPAIELDVLEQELRSFLSYVLHGGFMERYVAEPDRHLKDIAFSGNGEPTSAKEFPQVVQLVDRVLHDFGLLGSNQPDSIKVRLITNGSLMDKKTILDSIRQLAKCNGEVWFKLDAGTKEGIARINDVNLNPQSHIERLKSCAAVCPTFVQTCMFGLDGQPPSEADVAAYIALVSQVKNEIQGVHLYGLARPSLQAEADRLSRLSPAWLEGVAQRIREHGITVYVSP</sequence>
<accession>A0A1J5RWL5</accession>
<dbReference type="InterPro" id="IPR013785">
    <property type="entry name" value="Aldolase_TIM"/>
</dbReference>
<dbReference type="AlphaFoldDB" id="A0A1J5RWL5"/>
<keyword evidence="3" id="KW-0408">Iron</keyword>
<evidence type="ECO:0000313" key="6">
    <source>
        <dbReference type="EMBL" id="OIR00083.1"/>
    </source>
</evidence>
<evidence type="ECO:0000256" key="4">
    <source>
        <dbReference type="ARBA" id="ARBA00023014"/>
    </source>
</evidence>